<evidence type="ECO:0000313" key="6">
    <source>
        <dbReference type="Proteomes" id="UP000482960"/>
    </source>
</evidence>
<dbReference type="InterPro" id="IPR002818">
    <property type="entry name" value="DJ-1/PfpI"/>
</dbReference>
<dbReference type="EMBL" id="BLPG01000001">
    <property type="protein sequence ID" value="GFJ94008.1"/>
    <property type="molecule type" value="Genomic_DNA"/>
</dbReference>
<dbReference type="PANTHER" id="PTHR48094">
    <property type="entry name" value="PROTEIN/NUCLEIC ACID DEGLYCASE DJ-1-RELATED"/>
    <property type="match status" value="1"/>
</dbReference>
<dbReference type="AlphaFoldDB" id="A0A6V8LGI9"/>
<evidence type="ECO:0000259" key="4">
    <source>
        <dbReference type="Pfam" id="PF01965"/>
    </source>
</evidence>
<proteinExistence type="inferred from homology"/>
<dbReference type="InterPro" id="IPR029062">
    <property type="entry name" value="Class_I_gatase-like"/>
</dbReference>
<protein>
    <recommendedName>
        <fullName evidence="4">DJ-1/PfpI domain-containing protein</fullName>
    </recommendedName>
</protein>
<dbReference type="GO" id="GO:0019172">
    <property type="term" value="F:glyoxalase III activity"/>
    <property type="evidence" value="ECO:0007669"/>
    <property type="project" value="TreeGrafter"/>
</dbReference>
<keyword evidence="1" id="KW-0346">Stress response</keyword>
<comment type="similarity">
    <text evidence="3">Belongs to the peptidase C56 family. HSP31-like subfamily.</text>
</comment>
<gene>
    <name evidence="5" type="ORF">Prum_076500</name>
</gene>
<dbReference type="GO" id="GO:0005737">
    <property type="term" value="C:cytoplasm"/>
    <property type="evidence" value="ECO:0007669"/>
    <property type="project" value="TreeGrafter"/>
</dbReference>
<feature type="domain" description="DJ-1/PfpI" evidence="4">
    <location>
        <begin position="111"/>
        <end position="204"/>
    </location>
</feature>
<dbReference type="PANTHER" id="PTHR48094:SF11">
    <property type="entry name" value="GLUTATHIONE-INDEPENDENT GLYOXALASE HSP31-RELATED"/>
    <property type="match status" value="1"/>
</dbReference>
<reference evidence="5 6" key="1">
    <citation type="submission" date="2020-03" db="EMBL/GenBank/DDBJ databases">
        <title>Whole genome shotgun sequence of Phytohabitans rumicis NBRC 108638.</title>
        <authorList>
            <person name="Komaki H."/>
            <person name="Tamura T."/>
        </authorList>
    </citation>
    <scope>NUCLEOTIDE SEQUENCE [LARGE SCALE GENOMIC DNA]</scope>
    <source>
        <strain evidence="5 6">NBRC 108638</strain>
    </source>
</reference>
<evidence type="ECO:0000313" key="5">
    <source>
        <dbReference type="EMBL" id="GFJ94008.1"/>
    </source>
</evidence>
<dbReference type="Proteomes" id="UP000482960">
    <property type="component" value="Unassembled WGS sequence"/>
</dbReference>
<dbReference type="CDD" id="cd03141">
    <property type="entry name" value="GATase1_Hsp31_like"/>
    <property type="match status" value="1"/>
</dbReference>
<dbReference type="InterPro" id="IPR032633">
    <property type="entry name" value="ThiJ-like"/>
</dbReference>
<organism evidence="5 6">
    <name type="scientific">Phytohabitans rumicis</name>
    <dbReference type="NCBI Taxonomy" id="1076125"/>
    <lineage>
        <taxon>Bacteria</taxon>
        <taxon>Bacillati</taxon>
        <taxon>Actinomycetota</taxon>
        <taxon>Actinomycetes</taxon>
        <taxon>Micromonosporales</taxon>
        <taxon>Micromonosporaceae</taxon>
    </lineage>
</organism>
<evidence type="ECO:0000256" key="3">
    <source>
        <dbReference type="ARBA" id="ARBA00038493"/>
    </source>
</evidence>
<keyword evidence="2" id="KW-0456">Lyase</keyword>
<dbReference type="Pfam" id="PF17124">
    <property type="entry name" value="ThiJ_like"/>
    <property type="match status" value="1"/>
</dbReference>
<evidence type="ECO:0000256" key="2">
    <source>
        <dbReference type="ARBA" id="ARBA00023239"/>
    </source>
</evidence>
<reference evidence="5 6" key="2">
    <citation type="submission" date="2020-03" db="EMBL/GenBank/DDBJ databases">
        <authorList>
            <person name="Ichikawa N."/>
            <person name="Kimura A."/>
            <person name="Kitahashi Y."/>
            <person name="Uohara A."/>
        </authorList>
    </citation>
    <scope>NUCLEOTIDE SEQUENCE [LARGE SCALE GENOMIC DNA]</scope>
    <source>
        <strain evidence="5 6">NBRC 108638</strain>
    </source>
</reference>
<dbReference type="Pfam" id="PF01965">
    <property type="entry name" value="DJ-1_PfpI"/>
    <property type="match status" value="1"/>
</dbReference>
<comment type="caution">
    <text evidence="5">The sequence shown here is derived from an EMBL/GenBank/DDBJ whole genome shotgun (WGS) entry which is preliminary data.</text>
</comment>
<keyword evidence="6" id="KW-1185">Reference proteome</keyword>
<name>A0A6V8LGI9_9ACTN</name>
<dbReference type="GO" id="GO:0019243">
    <property type="term" value="P:methylglyoxal catabolic process to D-lactate via S-lactoyl-glutathione"/>
    <property type="evidence" value="ECO:0007669"/>
    <property type="project" value="TreeGrafter"/>
</dbReference>
<accession>A0A6V8LGI9</accession>
<dbReference type="SUPFAM" id="SSF52317">
    <property type="entry name" value="Class I glutamine amidotransferase-like"/>
    <property type="match status" value="2"/>
</dbReference>
<dbReference type="RefSeq" id="WP_173080911.1">
    <property type="nucleotide sequence ID" value="NZ_BAABJB010000001.1"/>
</dbReference>
<dbReference type="Gene3D" id="3.40.50.880">
    <property type="match status" value="2"/>
</dbReference>
<sequence>MTDKPLSGARVAVLVESQYIPSELRIYQERFAQYGATVDLVSRLWGNDSLRFYSTVEPDDSGSAQPIEWVEVGLDVDEVDPTGYDAVIAMANYTTVRLRYVDPPPPGTLPAAAVRSAPAVRFFQRAMADPRVVKAAPCHALWLLTPSPELLAGRRVICHPVVLADVLNAGATYVPPPPGTPEGEQVVVDGDLVTSSSWHATERLVDAVRDGILAARERPVPQFVPPVSRERTGKVLMVVSEWGYWGEELVGPLRELDAAGIAVDFVTPTGKRPNAIPVSMDADFFDPPLQRKITSEQMARWAREMDDPFTEQGARLDYPINLADWFPERPYHAAPQFVRLMEVYHRDLARAAERVAEYDAILLVGGAGAIVDLGNNQRVHDLVLAFHRVDKPIAAVCYGGISLAFARDMNERRSILAGKHVTGHCVEYDYKDGTVFVEGRNKPLDFNMGPAPYTMEFLMRDATAPGGAFHGNFGRPTSVIVDYPFITGRSIQDSALTGQKLIEVLREGLRRWGW</sequence>
<evidence type="ECO:0000256" key="1">
    <source>
        <dbReference type="ARBA" id="ARBA00023016"/>
    </source>
</evidence>
<dbReference type="InterPro" id="IPR050325">
    <property type="entry name" value="Prot/Nucl_acid_deglycase"/>
</dbReference>